<evidence type="ECO:0000313" key="3">
    <source>
        <dbReference type="Proteomes" id="UP000299102"/>
    </source>
</evidence>
<proteinExistence type="predicted"/>
<dbReference type="EMBL" id="BGZK01000226">
    <property type="protein sequence ID" value="GBP29901.1"/>
    <property type="molecule type" value="Genomic_DNA"/>
</dbReference>
<gene>
    <name evidence="2" type="ORF">EVAR_18381_1</name>
</gene>
<comment type="caution">
    <text evidence="2">The sequence shown here is derived from an EMBL/GenBank/DDBJ whole genome shotgun (WGS) entry which is preliminary data.</text>
</comment>
<organism evidence="2 3">
    <name type="scientific">Eumeta variegata</name>
    <name type="common">Bagworm moth</name>
    <name type="synonym">Eumeta japonica</name>
    <dbReference type="NCBI Taxonomy" id="151549"/>
    <lineage>
        <taxon>Eukaryota</taxon>
        <taxon>Metazoa</taxon>
        <taxon>Ecdysozoa</taxon>
        <taxon>Arthropoda</taxon>
        <taxon>Hexapoda</taxon>
        <taxon>Insecta</taxon>
        <taxon>Pterygota</taxon>
        <taxon>Neoptera</taxon>
        <taxon>Endopterygota</taxon>
        <taxon>Lepidoptera</taxon>
        <taxon>Glossata</taxon>
        <taxon>Ditrysia</taxon>
        <taxon>Tineoidea</taxon>
        <taxon>Psychidae</taxon>
        <taxon>Oiketicinae</taxon>
        <taxon>Eumeta</taxon>
    </lineage>
</organism>
<reference evidence="2 3" key="1">
    <citation type="journal article" date="2019" name="Commun. Biol.">
        <title>The bagworm genome reveals a unique fibroin gene that provides high tensile strength.</title>
        <authorList>
            <person name="Kono N."/>
            <person name="Nakamura H."/>
            <person name="Ohtoshi R."/>
            <person name="Tomita M."/>
            <person name="Numata K."/>
            <person name="Arakawa K."/>
        </authorList>
    </citation>
    <scope>NUCLEOTIDE SEQUENCE [LARGE SCALE GENOMIC DNA]</scope>
</reference>
<sequence length="127" mass="13449">MLAVFHSFGCVCGLEFSEGSREPSTETNIRIEGGLYSNKRSSPRSGSALEASTTRAAPCPRPARRCTSSTSGDPIEPIELAGGSLSVLHLIGTSCLERPPHRDLECSVRDRAGGRTRDPRAGRAPGP</sequence>
<feature type="region of interest" description="Disordered" evidence="1">
    <location>
        <begin position="18"/>
        <end position="75"/>
    </location>
</feature>
<evidence type="ECO:0000256" key="1">
    <source>
        <dbReference type="SAM" id="MobiDB-lite"/>
    </source>
</evidence>
<feature type="compositionally biased region" description="Basic and acidic residues" evidence="1">
    <location>
        <begin position="98"/>
        <end position="121"/>
    </location>
</feature>
<accession>A0A4C1UTV8</accession>
<evidence type="ECO:0000313" key="2">
    <source>
        <dbReference type="EMBL" id="GBP29901.1"/>
    </source>
</evidence>
<dbReference type="AlphaFoldDB" id="A0A4C1UTV8"/>
<keyword evidence="3" id="KW-1185">Reference proteome</keyword>
<name>A0A4C1UTV8_EUMVA</name>
<feature type="region of interest" description="Disordered" evidence="1">
    <location>
        <begin position="98"/>
        <end position="127"/>
    </location>
</feature>
<dbReference type="Proteomes" id="UP000299102">
    <property type="component" value="Unassembled WGS sequence"/>
</dbReference>
<protein>
    <submittedName>
        <fullName evidence="2">Uncharacterized protein</fullName>
    </submittedName>
</protein>